<evidence type="ECO:0000256" key="9">
    <source>
        <dbReference type="RuleBase" id="RU361157"/>
    </source>
</evidence>
<comment type="similarity">
    <text evidence="2 9">Belongs to the ABC-2 integral membrane protein family.</text>
</comment>
<evidence type="ECO:0000256" key="2">
    <source>
        <dbReference type="ARBA" id="ARBA00007783"/>
    </source>
</evidence>
<proteinExistence type="inferred from homology"/>
<reference evidence="12" key="1">
    <citation type="journal article" date="2019" name="Int. J. Syst. Evol. Microbiol.">
        <title>The Global Catalogue of Microorganisms (GCM) 10K type strain sequencing project: providing services to taxonomists for standard genome sequencing and annotation.</title>
        <authorList>
            <consortium name="The Broad Institute Genomics Platform"/>
            <consortium name="The Broad Institute Genome Sequencing Center for Infectious Disease"/>
            <person name="Wu L."/>
            <person name="Ma J."/>
        </authorList>
    </citation>
    <scope>NUCLEOTIDE SEQUENCE [LARGE SCALE GENOMIC DNA]</scope>
    <source>
        <strain evidence="12">CCUG 43117</strain>
    </source>
</reference>
<gene>
    <name evidence="11" type="ORF">ACFPN9_22350</name>
</gene>
<evidence type="ECO:0000256" key="8">
    <source>
        <dbReference type="ARBA" id="ARBA00023136"/>
    </source>
</evidence>
<feature type="domain" description="ABC transmembrane type-2" evidence="10">
    <location>
        <begin position="44"/>
        <end position="269"/>
    </location>
</feature>
<keyword evidence="6 9" id="KW-1133">Transmembrane helix</keyword>
<sequence>MQGTTINRAEAQSLPSWRLLLQYRSYIQSNALQDFVYKYAGTSLGLMWNVIHPIMLVAVFSFVFTVIMPARFQPSGGQTIPFILFLCSGLLPWLSFVDALLRGTGAFVDNAGYLRKLSIPEEVFLARTLVGSCILLCINLVVLIAAAFLYGFWPRWTWLLVPVVGLLMMLFAFGMGALLGTINVFARDAHQIVTISTQAWLWLTPITYASTAMPSWLHSAQYANPAFPYIELIREQFIYGRPGPISLWIAALLWAVAALAAGNLVLSRFRTDVRDVL</sequence>
<keyword evidence="12" id="KW-1185">Reference proteome</keyword>
<evidence type="ECO:0000259" key="10">
    <source>
        <dbReference type="PROSITE" id="PS51012"/>
    </source>
</evidence>
<feature type="transmembrane region" description="Helical" evidence="9">
    <location>
        <begin position="245"/>
        <end position="266"/>
    </location>
</feature>
<evidence type="ECO:0000313" key="12">
    <source>
        <dbReference type="Proteomes" id="UP001596060"/>
    </source>
</evidence>
<keyword evidence="7" id="KW-0762">Sugar transport</keyword>
<evidence type="ECO:0000256" key="7">
    <source>
        <dbReference type="ARBA" id="ARBA00023047"/>
    </source>
</evidence>
<accession>A0ABW0PB02</accession>
<organism evidence="11 12">
    <name type="scientific">Bosea massiliensis</name>
    <dbReference type="NCBI Taxonomy" id="151419"/>
    <lineage>
        <taxon>Bacteria</taxon>
        <taxon>Pseudomonadati</taxon>
        <taxon>Pseudomonadota</taxon>
        <taxon>Alphaproteobacteria</taxon>
        <taxon>Hyphomicrobiales</taxon>
        <taxon>Boseaceae</taxon>
        <taxon>Bosea</taxon>
    </lineage>
</organism>
<evidence type="ECO:0000256" key="1">
    <source>
        <dbReference type="ARBA" id="ARBA00004651"/>
    </source>
</evidence>
<evidence type="ECO:0000256" key="3">
    <source>
        <dbReference type="ARBA" id="ARBA00022448"/>
    </source>
</evidence>
<evidence type="ECO:0000256" key="4">
    <source>
        <dbReference type="ARBA" id="ARBA00022475"/>
    </source>
</evidence>
<keyword evidence="8 9" id="KW-0472">Membrane</keyword>
<keyword evidence="4 9" id="KW-1003">Cell membrane</keyword>
<feature type="transmembrane region" description="Helical" evidence="9">
    <location>
        <begin position="156"/>
        <end position="179"/>
    </location>
</feature>
<feature type="transmembrane region" description="Helical" evidence="9">
    <location>
        <begin position="80"/>
        <end position="103"/>
    </location>
</feature>
<keyword evidence="7" id="KW-0625">Polysaccharide transport</keyword>
<evidence type="ECO:0000256" key="6">
    <source>
        <dbReference type="ARBA" id="ARBA00022989"/>
    </source>
</evidence>
<dbReference type="Proteomes" id="UP001596060">
    <property type="component" value="Unassembled WGS sequence"/>
</dbReference>
<comment type="caution">
    <text evidence="11">The sequence shown here is derived from an EMBL/GenBank/DDBJ whole genome shotgun (WGS) entry which is preliminary data.</text>
</comment>
<evidence type="ECO:0000313" key="11">
    <source>
        <dbReference type="EMBL" id="MFC5507984.1"/>
    </source>
</evidence>
<dbReference type="PANTHER" id="PTHR30413:SF10">
    <property type="entry name" value="CAPSULE POLYSACCHARIDE EXPORT INNER-MEMBRANE PROTEIN CTRC"/>
    <property type="match status" value="1"/>
</dbReference>
<evidence type="ECO:0000256" key="5">
    <source>
        <dbReference type="ARBA" id="ARBA00022692"/>
    </source>
</evidence>
<protein>
    <recommendedName>
        <fullName evidence="9">Transport permease protein</fullName>
    </recommendedName>
</protein>
<dbReference type="Pfam" id="PF01061">
    <property type="entry name" value="ABC2_membrane"/>
    <property type="match status" value="1"/>
</dbReference>
<feature type="transmembrane region" description="Helical" evidence="9">
    <location>
        <begin position="46"/>
        <end position="68"/>
    </location>
</feature>
<dbReference type="PANTHER" id="PTHR30413">
    <property type="entry name" value="INNER MEMBRANE TRANSPORT PERMEASE"/>
    <property type="match status" value="1"/>
</dbReference>
<keyword evidence="3 9" id="KW-0813">Transport</keyword>
<dbReference type="EMBL" id="JBHSLU010000082">
    <property type="protein sequence ID" value="MFC5507984.1"/>
    <property type="molecule type" value="Genomic_DNA"/>
</dbReference>
<dbReference type="PROSITE" id="PS51012">
    <property type="entry name" value="ABC_TM2"/>
    <property type="match status" value="1"/>
</dbReference>
<feature type="transmembrane region" description="Helical" evidence="9">
    <location>
        <begin position="199"/>
        <end position="217"/>
    </location>
</feature>
<feature type="transmembrane region" description="Helical" evidence="9">
    <location>
        <begin position="124"/>
        <end position="150"/>
    </location>
</feature>
<comment type="subcellular location">
    <subcellularLocation>
        <location evidence="9">Cell inner membrane</location>
        <topology evidence="9">Multi-pass membrane protein</topology>
    </subcellularLocation>
    <subcellularLocation>
        <location evidence="1">Cell membrane</location>
        <topology evidence="1">Multi-pass membrane protein</topology>
    </subcellularLocation>
</comment>
<dbReference type="InterPro" id="IPR013525">
    <property type="entry name" value="ABC2_TM"/>
</dbReference>
<keyword evidence="5 9" id="KW-0812">Transmembrane</keyword>
<name>A0ABW0PB02_9HYPH</name>
<dbReference type="InterPro" id="IPR047817">
    <property type="entry name" value="ABC2_TM_bact-type"/>
</dbReference>
<dbReference type="RefSeq" id="WP_377817617.1">
    <property type="nucleotide sequence ID" value="NZ_JBHSLU010000082.1"/>
</dbReference>